<dbReference type="AlphaFoldDB" id="A0A7X5BZK5"/>
<dbReference type="SUPFAM" id="SSF51658">
    <property type="entry name" value="Xylose isomerase-like"/>
    <property type="match status" value="1"/>
</dbReference>
<dbReference type="Proteomes" id="UP000558113">
    <property type="component" value="Unassembled WGS sequence"/>
</dbReference>
<comment type="caution">
    <text evidence="1">The sequence shown here is derived from an EMBL/GenBank/DDBJ whole genome shotgun (WGS) entry which is preliminary data.</text>
</comment>
<gene>
    <name evidence="1" type="ORF">GT003_04685</name>
</gene>
<organism evidence="1 2">
    <name type="scientific">Paenibacillus sacheonensis</name>
    <dbReference type="NCBI Taxonomy" id="742054"/>
    <lineage>
        <taxon>Bacteria</taxon>
        <taxon>Bacillati</taxon>
        <taxon>Bacillota</taxon>
        <taxon>Bacilli</taxon>
        <taxon>Bacillales</taxon>
        <taxon>Paenibacillaceae</taxon>
        <taxon>Paenibacillus</taxon>
    </lineage>
</organism>
<name>A0A7X5BZK5_9BACL</name>
<protein>
    <submittedName>
        <fullName evidence="1">TIM barrel protein</fullName>
    </submittedName>
</protein>
<reference evidence="1 2" key="1">
    <citation type="submission" date="2020-01" db="EMBL/GenBank/DDBJ databases">
        <title>Paenibacillus soybeanensis sp. nov. isolated from the nodules of soybean (Glycine max(L.) Merr).</title>
        <authorList>
            <person name="Wang H."/>
        </authorList>
    </citation>
    <scope>NUCLEOTIDE SEQUENCE [LARGE SCALE GENOMIC DNA]</scope>
    <source>
        <strain evidence="1 2">DSM 23054</strain>
    </source>
</reference>
<sequence>MKRFMIGQYGGFDETKYRRDFRDDFYGIEACLFGTQEDVRRLIQESQRNGFRIGIHFPLQADGTLVRDALFLARDEAVRNRAFEWMERELEASIPVRPAYILFHYPKPVILDDRVDWSSWRFADPSEYVWESQYSMQQLEASTAMLFDWLTKKGEEYAFIPVLEFDGLNRYIYETDFLERMLHLYPRIRLCLDTGRLYLQDRIDPYFDARAVIRKFAKYAETIHLKNMRIAGKIVENHYPALPGLKPEDGWAPVEEYLVLIKKRNPHVKIVFEHRSELVSDEELNACYDWINRLLDTP</sequence>
<dbReference type="EMBL" id="JAAAMU010000002">
    <property type="protein sequence ID" value="NBC68295.1"/>
    <property type="molecule type" value="Genomic_DNA"/>
</dbReference>
<evidence type="ECO:0000313" key="1">
    <source>
        <dbReference type="EMBL" id="NBC68295.1"/>
    </source>
</evidence>
<evidence type="ECO:0000313" key="2">
    <source>
        <dbReference type="Proteomes" id="UP000558113"/>
    </source>
</evidence>
<dbReference type="InterPro" id="IPR036237">
    <property type="entry name" value="Xyl_isomerase-like_sf"/>
</dbReference>
<dbReference type="OrthoDB" id="1890113at2"/>
<dbReference type="Gene3D" id="3.20.20.150">
    <property type="entry name" value="Divalent-metal-dependent TIM barrel enzymes"/>
    <property type="match status" value="1"/>
</dbReference>
<keyword evidence="2" id="KW-1185">Reference proteome</keyword>
<dbReference type="RefSeq" id="WP_161694957.1">
    <property type="nucleotide sequence ID" value="NZ_JAAAMU010000002.1"/>
</dbReference>
<accession>A0A7X5BZK5</accession>
<proteinExistence type="predicted"/>